<dbReference type="EMBL" id="CDSC02000013">
    <property type="protein sequence ID" value="SEH57855.1"/>
    <property type="molecule type" value="Genomic_DNA"/>
</dbReference>
<evidence type="ECO:0000313" key="2">
    <source>
        <dbReference type="Proteomes" id="UP000198988"/>
    </source>
</evidence>
<name>A0A1H6JFJ3_9GAMM</name>
<dbReference type="Proteomes" id="UP000198988">
    <property type="component" value="Unassembled WGS sequence"/>
</dbReference>
<evidence type="ECO:0000313" key="1">
    <source>
        <dbReference type="EMBL" id="SEH57855.1"/>
    </source>
</evidence>
<proteinExistence type="predicted"/>
<accession>A0A1H6JFJ3</accession>
<dbReference type="AlphaFoldDB" id="A0A1H6JFJ3"/>
<organism evidence="1 2">
    <name type="scientific">Bathymodiolus azoricus thioautotrophic gill symbiont</name>
    <dbReference type="NCBI Taxonomy" id="235205"/>
    <lineage>
        <taxon>Bacteria</taxon>
        <taxon>Pseudomonadati</taxon>
        <taxon>Pseudomonadota</taxon>
        <taxon>Gammaproteobacteria</taxon>
        <taxon>sulfur-oxidizing symbionts</taxon>
    </lineage>
</organism>
<sequence length="46" mass="5244">MALDKVNEKEAFKATDLMNNRPRKCLGYKTLFEVFAGLTGKGYFLN</sequence>
<dbReference type="RefSeq" id="WP_195910020.1">
    <property type="nucleotide sequence ID" value="NZ_CAESAP020000163.1"/>
</dbReference>
<gene>
    <name evidence="1" type="ORF">BAZSYMA_ACONTIG01304_4</name>
</gene>
<reference evidence="2" key="1">
    <citation type="submission" date="2016-06" db="EMBL/GenBank/DDBJ databases">
        <authorList>
            <person name="Petersen J."/>
            <person name="Sayavedra L."/>
        </authorList>
    </citation>
    <scope>NUCLEOTIDE SEQUENCE [LARGE SCALE GENOMIC DNA]</scope>
    <source>
        <strain evidence="2">BazSymA</strain>
    </source>
</reference>
<protein>
    <submittedName>
        <fullName evidence="1">[weak similarity to] Transposase, IS30 familyprotein</fullName>
    </submittedName>
</protein>